<feature type="transmembrane region" description="Helical" evidence="6">
    <location>
        <begin position="6"/>
        <end position="35"/>
    </location>
</feature>
<evidence type="ECO:0000256" key="6">
    <source>
        <dbReference type="SAM" id="Phobius"/>
    </source>
</evidence>
<organism evidence="8 9">
    <name type="scientific">Erwinia pyri</name>
    <dbReference type="NCBI Taxonomy" id="3062598"/>
    <lineage>
        <taxon>Bacteria</taxon>
        <taxon>Pseudomonadati</taxon>
        <taxon>Pseudomonadota</taxon>
        <taxon>Gammaproteobacteria</taxon>
        <taxon>Enterobacterales</taxon>
        <taxon>Erwiniaceae</taxon>
        <taxon>Erwinia</taxon>
    </lineage>
</organism>
<comment type="subcellular location">
    <subcellularLocation>
        <location evidence="1">Membrane</location>
        <topology evidence="1">Multi-pass membrane protein</topology>
    </subcellularLocation>
</comment>
<feature type="transmembrane region" description="Helical" evidence="6">
    <location>
        <begin position="173"/>
        <end position="195"/>
    </location>
</feature>
<feature type="transmembrane region" description="Helical" evidence="6">
    <location>
        <begin position="134"/>
        <end position="153"/>
    </location>
</feature>
<name>A0AA50DMN4_9GAMM</name>
<dbReference type="KEGG" id="epi:Q3V30_08735"/>
<feature type="transmembrane region" description="Helical" evidence="6">
    <location>
        <begin position="240"/>
        <end position="257"/>
    </location>
</feature>
<feature type="transmembrane region" description="Helical" evidence="6">
    <location>
        <begin position="333"/>
        <end position="351"/>
    </location>
</feature>
<reference evidence="8 9" key="1">
    <citation type="submission" date="2023-07" db="EMBL/GenBank/DDBJ databases">
        <title>Pathogenic bacteria of pear tree diseases.</title>
        <authorList>
            <person name="Zhang Z."/>
            <person name="He L."/>
            <person name="Huang R."/>
        </authorList>
    </citation>
    <scope>NUCLEOTIDE SEQUENCE [LARGE SCALE GENOMIC DNA]</scope>
    <source>
        <strain evidence="8 9">DE2</strain>
    </source>
</reference>
<dbReference type="RefSeq" id="WP_306212373.1">
    <property type="nucleotide sequence ID" value="NZ_CP132353.1"/>
</dbReference>
<evidence type="ECO:0000313" key="9">
    <source>
        <dbReference type="Proteomes" id="UP001228139"/>
    </source>
</evidence>
<keyword evidence="2" id="KW-0813">Transport</keyword>
<feature type="transmembrane region" description="Helical" evidence="6">
    <location>
        <begin position="420"/>
        <end position="441"/>
    </location>
</feature>
<feature type="transmembrane region" description="Helical" evidence="6">
    <location>
        <begin position="301"/>
        <end position="321"/>
    </location>
</feature>
<gene>
    <name evidence="8" type="ORF">Q3V30_08735</name>
</gene>
<evidence type="ECO:0000256" key="5">
    <source>
        <dbReference type="ARBA" id="ARBA00023136"/>
    </source>
</evidence>
<evidence type="ECO:0000256" key="4">
    <source>
        <dbReference type="ARBA" id="ARBA00022989"/>
    </source>
</evidence>
<evidence type="ECO:0000313" key="8">
    <source>
        <dbReference type="EMBL" id="WLS80547.1"/>
    </source>
</evidence>
<dbReference type="GO" id="GO:0015137">
    <property type="term" value="F:citrate transmembrane transporter activity"/>
    <property type="evidence" value="ECO:0007669"/>
    <property type="project" value="InterPro"/>
</dbReference>
<dbReference type="NCBIfam" id="TIGR00784">
    <property type="entry name" value="citMHS"/>
    <property type="match status" value="1"/>
</dbReference>
<protein>
    <submittedName>
        <fullName evidence="8">CitMHS family transporter</fullName>
    </submittedName>
</protein>
<feature type="transmembrane region" description="Helical" evidence="6">
    <location>
        <begin position="263"/>
        <end position="281"/>
    </location>
</feature>
<dbReference type="Proteomes" id="UP001228139">
    <property type="component" value="Chromosome"/>
</dbReference>
<dbReference type="EMBL" id="CP132353">
    <property type="protein sequence ID" value="WLS80547.1"/>
    <property type="molecule type" value="Genomic_DNA"/>
</dbReference>
<dbReference type="Pfam" id="PF03600">
    <property type="entry name" value="CitMHS"/>
    <property type="match status" value="1"/>
</dbReference>
<evidence type="ECO:0000256" key="2">
    <source>
        <dbReference type="ARBA" id="ARBA00022448"/>
    </source>
</evidence>
<feature type="domain" description="Citrate transporter-like" evidence="7">
    <location>
        <begin position="14"/>
        <end position="386"/>
    </location>
</feature>
<dbReference type="InterPro" id="IPR004680">
    <property type="entry name" value="Cit_transptr-like_dom"/>
</dbReference>
<accession>A0AA50DMN4</accession>
<keyword evidence="4 6" id="KW-1133">Transmembrane helix</keyword>
<sequence>MLSILGYGMIVVFMILIMTKKLSALVALILIPIIFALIGGFGSEMGDMMIDRLKKVAPTAIMVIFAILYFSTMFDTGLFDPIIRFFLRIINGDPVKAVMCTAVLAAMVSLDGDGSTTYMICVTAMLPLFKRIRLDPLALTCVVFLSGSITNLLPWGGPVARVAASLKVESADVFVPLIPSMLCGFVGVLVLSWYIGIRERSRLGKLSIQNNRQSPALEEDAESYLPAINEVNEELRRPKLFWLNAGLTLVLMTSLVIEVLPLSVLFMVAFALALLINYPHIDAQRQRIAAHAPAALNQTSIFLAAGIFAGILSGTGMVTAMSGTLLDILPDSWGPYMAPITALISLPGTFFMSNDAFYYGVLPVLAEAAKVYGIDPIEIGRASLVGQPVHLLSPLVASTYLLVGLAGVEFSDHQRYTFKWAFLLCMIFLGSALLLGLYPFYSTAP</sequence>
<feature type="transmembrane region" description="Helical" evidence="6">
    <location>
        <begin position="56"/>
        <end position="74"/>
    </location>
</feature>
<dbReference type="AlphaFoldDB" id="A0AA50DMN4"/>
<keyword evidence="5 6" id="KW-0472">Membrane</keyword>
<dbReference type="InterPro" id="IPR014738">
    <property type="entry name" value="Citrate_transporter"/>
</dbReference>
<proteinExistence type="predicted"/>
<evidence type="ECO:0000259" key="7">
    <source>
        <dbReference type="Pfam" id="PF03600"/>
    </source>
</evidence>
<evidence type="ECO:0000256" key="3">
    <source>
        <dbReference type="ARBA" id="ARBA00022692"/>
    </source>
</evidence>
<evidence type="ECO:0000256" key="1">
    <source>
        <dbReference type="ARBA" id="ARBA00004141"/>
    </source>
</evidence>
<keyword evidence="3 6" id="KW-0812">Transmembrane</keyword>
<dbReference type="GO" id="GO:0016020">
    <property type="term" value="C:membrane"/>
    <property type="evidence" value="ECO:0007669"/>
    <property type="project" value="UniProtKB-SubCell"/>
</dbReference>
<keyword evidence="9" id="KW-1185">Reference proteome</keyword>